<organism evidence="3 4">
    <name type="scientific">Pristionchus mayeri</name>
    <dbReference type="NCBI Taxonomy" id="1317129"/>
    <lineage>
        <taxon>Eukaryota</taxon>
        <taxon>Metazoa</taxon>
        <taxon>Ecdysozoa</taxon>
        <taxon>Nematoda</taxon>
        <taxon>Chromadorea</taxon>
        <taxon>Rhabditida</taxon>
        <taxon>Rhabditina</taxon>
        <taxon>Diplogasteromorpha</taxon>
        <taxon>Diplogasteroidea</taxon>
        <taxon>Neodiplogasteridae</taxon>
        <taxon>Pristionchus</taxon>
    </lineage>
</organism>
<dbReference type="Proteomes" id="UP001328107">
    <property type="component" value="Unassembled WGS sequence"/>
</dbReference>
<evidence type="ECO:0000313" key="3">
    <source>
        <dbReference type="EMBL" id="GMR54330.1"/>
    </source>
</evidence>
<gene>
    <name evidence="3" type="ORF">PMAYCL1PPCAC_24525</name>
</gene>
<dbReference type="EMBL" id="BTRK01000005">
    <property type="protein sequence ID" value="GMR54330.1"/>
    <property type="molecule type" value="Genomic_DNA"/>
</dbReference>
<comment type="caution">
    <text evidence="3">The sequence shown here is derived from an EMBL/GenBank/DDBJ whole genome shotgun (WGS) entry which is preliminary data.</text>
</comment>
<dbReference type="Pfam" id="PF02171">
    <property type="entry name" value="Piwi"/>
    <property type="match status" value="1"/>
</dbReference>
<dbReference type="AlphaFoldDB" id="A0AAN5I7S4"/>
<sequence>GRGREGGDGGYRGRGTDGGDRGRGGYRGGGEYRGGRGGYGGDRVSSGMQSMKLGEEVPPLDFIRPKEGEQSGYKAAPKPAPASRKGKQILPVIFNTWEIVCEDRVVYRYDVSVDIEWTKHQDDRASKQVYSLNKGSKDDATVAERNELIREVIKTGLKFNKMLSPTGEHVSDGASLLYTNEDLKEALLLHEFKITVPLEKLSPEVLKFIRHPNVVNAIITVGGGGSFRIKDFSSIVNVDRSDIDYSVKQFFEIITSEHALRSGTFDSFTGGKLYRADPDGRLMGGNRFATDAGFGQERRPGMFKGFAVAQSNEGLIASLNIDVTTGTFWREGKLFESIMEINEWGNPHQAVWNARAISNTNEKIKGLRVSRTVNGKVIDFQVHSLTANTFTTTDGKISTKVETIDQLKTVSDGKEVPLSTLFPNIKLRKWPLVVSKRPRRRIDNPDQFDLITEYFPIELLDVKANQRVPLKKQGADPVRAMRVGDRWTQTERELEALNLFADTKGPKTNPLLAAFGIHVARKPLTSKAIIRKMPTIELKQSGTKATTRVNEKTTFNTSNFGFETPANISTLFIVFSTEPRAFEKDDFADALYNEATKKGMKIDKIKLETVIPSDLFNHLREVQSERIAESKSVPQPALRKLRNVVFMYIEPEKGDHHDELKLFERKFCITTQHLKMENAAQMLQKWMLMENVLLKLNIKGGGHNYYVKPEIYAMPLWMEKRTMILGYDVCHAGTGQARAEKMAGKLPDPSVVGFSFNGGVNPDSFIGDYHFQQPTKERVNDEVLNARIKWMLGVFEKNRGDLPPLIIVVRDGISEGQYSHGMDELEALREGAIEYAASKARTDKTGKKPVMDYSPDFIFVVATKRHHKRIYPDEGKVISNMPAMSVIDDTITNPALFEFFLQSHNPIQGTAKSTKYTVLKDDVGTNADAMQSLMAALCFEHQISTNAISIPEPVYQSDEWAKRGSANMRKFKDMFINQGKYKKGYTYDYLTEALSYWKSSLECTRVNA</sequence>
<evidence type="ECO:0000259" key="2">
    <source>
        <dbReference type="PROSITE" id="PS50822"/>
    </source>
</evidence>
<dbReference type="InterPro" id="IPR012337">
    <property type="entry name" value="RNaseH-like_sf"/>
</dbReference>
<dbReference type="SUPFAM" id="SSF53098">
    <property type="entry name" value="Ribonuclease H-like"/>
    <property type="match status" value="1"/>
</dbReference>
<feature type="region of interest" description="Disordered" evidence="1">
    <location>
        <begin position="1"/>
        <end position="47"/>
    </location>
</feature>
<name>A0AAN5I7S4_9BILA</name>
<proteinExistence type="predicted"/>
<dbReference type="Gene3D" id="2.170.260.10">
    <property type="entry name" value="paz domain"/>
    <property type="match status" value="1"/>
</dbReference>
<dbReference type="Gene3D" id="3.40.50.2300">
    <property type="match status" value="1"/>
</dbReference>
<dbReference type="SUPFAM" id="SSF101690">
    <property type="entry name" value="PAZ domain"/>
    <property type="match status" value="1"/>
</dbReference>
<dbReference type="InterPro" id="IPR036085">
    <property type="entry name" value="PAZ_dom_sf"/>
</dbReference>
<keyword evidence="4" id="KW-1185">Reference proteome</keyword>
<evidence type="ECO:0000313" key="4">
    <source>
        <dbReference type="Proteomes" id="UP001328107"/>
    </source>
</evidence>
<dbReference type="SMART" id="SM00950">
    <property type="entry name" value="Piwi"/>
    <property type="match status" value="1"/>
</dbReference>
<dbReference type="Gene3D" id="3.30.420.10">
    <property type="entry name" value="Ribonuclease H-like superfamily/Ribonuclease H"/>
    <property type="match status" value="1"/>
</dbReference>
<feature type="domain" description="Piwi" evidence="2">
    <location>
        <begin position="668"/>
        <end position="969"/>
    </location>
</feature>
<dbReference type="PANTHER" id="PTHR22891">
    <property type="entry name" value="EUKARYOTIC TRANSLATION INITIATION FACTOR 2C"/>
    <property type="match status" value="1"/>
</dbReference>
<dbReference type="PROSITE" id="PS50822">
    <property type="entry name" value="PIWI"/>
    <property type="match status" value="1"/>
</dbReference>
<dbReference type="InterPro" id="IPR003165">
    <property type="entry name" value="Piwi"/>
</dbReference>
<protein>
    <recommendedName>
        <fullName evidence="2">Piwi domain-containing protein</fullName>
    </recommendedName>
</protein>
<reference evidence="4" key="1">
    <citation type="submission" date="2022-10" db="EMBL/GenBank/DDBJ databases">
        <title>Genome assembly of Pristionchus species.</title>
        <authorList>
            <person name="Yoshida K."/>
            <person name="Sommer R.J."/>
        </authorList>
    </citation>
    <scope>NUCLEOTIDE SEQUENCE [LARGE SCALE GENOMIC DNA]</scope>
    <source>
        <strain evidence="4">RS5460</strain>
    </source>
</reference>
<feature type="non-terminal residue" evidence="3">
    <location>
        <position position="1"/>
    </location>
</feature>
<dbReference type="InterPro" id="IPR036397">
    <property type="entry name" value="RNaseH_sf"/>
</dbReference>
<feature type="compositionally biased region" description="Basic and acidic residues" evidence="1">
    <location>
        <begin position="14"/>
        <end position="23"/>
    </location>
</feature>
<feature type="compositionally biased region" description="Gly residues" evidence="1">
    <location>
        <begin position="25"/>
        <end position="41"/>
    </location>
</feature>
<evidence type="ECO:0000256" key="1">
    <source>
        <dbReference type="SAM" id="MobiDB-lite"/>
    </source>
</evidence>
<accession>A0AAN5I7S4</accession>
<dbReference type="GO" id="GO:0003676">
    <property type="term" value="F:nucleic acid binding"/>
    <property type="evidence" value="ECO:0007669"/>
    <property type="project" value="InterPro"/>
</dbReference>